<name>A0AAQ3RB72_9PEZI</name>
<proteinExistence type="predicted"/>
<dbReference type="GO" id="GO:0006772">
    <property type="term" value="P:thiamine metabolic process"/>
    <property type="evidence" value="ECO:0007669"/>
    <property type="project" value="UniProtKB-ARBA"/>
</dbReference>
<dbReference type="InterPro" id="IPR004305">
    <property type="entry name" value="Thiaminase-2/PQQC"/>
</dbReference>
<evidence type="ECO:0000313" key="3">
    <source>
        <dbReference type="Proteomes" id="UP001303373"/>
    </source>
</evidence>
<dbReference type="PANTHER" id="PTHR41813:SF2">
    <property type="entry name" value="REGULATOR PAB1642, PUTATIVE (AFU_ORTHOLOGUE AFUA_3G11955)-RELATED"/>
    <property type="match status" value="1"/>
</dbReference>
<organism evidence="2 3">
    <name type="scientific">Acrodontium crateriforme</name>
    <dbReference type="NCBI Taxonomy" id="150365"/>
    <lineage>
        <taxon>Eukaryota</taxon>
        <taxon>Fungi</taxon>
        <taxon>Dikarya</taxon>
        <taxon>Ascomycota</taxon>
        <taxon>Pezizomycotina</taxon>
        <taxon>Dothideomycetes</taxon>
        <taxon>Dothideomycetidae</taxon>
        <taxon>Mycosphaerellales</taxon>
        <taxon>Teratosphaeriaceae</taxon>
        <taxon>Acrodontium</taxon>
    </lineage>
</organism>
<evidence type="ECO:0000259" key="1">
    <source>
        <dbReference type="Pfam" id="PF03070"/>
    </source>
</evidence>
<dbReference type="Pfam" id="PF03070">
    <property type="entry name" value="TENA_THI-4"/>
    <property type="match status" value="1"/>
</dbReference>
<sequence length="293" mass="32843">MIDNPASCQASVVEISSLSIRHKRATLTSSLAKACNYHSTQLHTVQEKVPNMPSLTSHLINLDETGLKEATTHPFLKAAATSSLPLPKLQAWLAQDRLYALSYVNFAASLLARVPASTSADRPTSLAWRTTDLLIDSLTNIRAELKLFEDTAAHEGWLDAICNIPPTVPTRAYQDLFAGATTSSRPLVVGLTVLWATEECYLRSWRYAWSNMDFGLKARDKDVMQRVFIPNWSSGEFEAFVRRIGAVLNKFGSALDEGGEEWIECEAAYRQVLWAEKAFWPKMDEVRFEEDQK</sequence>
<reference evidence="2 3" key="1">
    <citation type="submission" date="2023-11" db="EMBL/GenBank/DDBJ databases">
        <title>An acidophilic fungus is an integral part of prey digestion in a carnivorous sundew plant.</title>
        <authorList>
            <person name="Tsai I.J."/>
        </authorList>
    </citation>
    <scope>NUCLEOTIDE SEQUENCE [LARGE SCALE GENOMIC DNA]</scope>
    <source>
        <strain evidence="2">169a</strain>
    </source>
</reference>
<dbReference type="AlphaFoldDB" id="A0AAQ3RB72"/>
<evidence type="ECO:0000313" key="2">
    <source>
        <dbReference type="EMBL" id="WPG99877.1"/>
    </source>
</evidence>
<dbReference type="CDD" id="cd19357">
    <property type="entry name" value="TenA_E_At3g16990-like"/>
    <property type="match status" value="1"/>
</dbReference>
<dbReference type="SUPFAM" id="SSF48613">
    <property type="entry name" value="Heme oxygenase-like"/>
    <property type="match status" value="1"/>
</dbReference>
<gene>
    <name evidence="2" type="ORF">R9X50_00269700</name>
</gene>
<dbReference type="Proteomes" id="UP001303373">
    <property type="component" value="Chromosome 3"/>
</dbReference>
<dbReference type="EMBL" id="CP138582">
    <property type="protein sequence ID" value="WPG99877.1"/>
    <property type="molecule type" value="Genomic_DNA"/>
</dbReference>
<dbReference type="Gene3D" id="1.20.910.10">
    <property type="entry name" value="Heme oxygenase-like"/>
    <property type="match status" value="1"/>
</dbReference>
<protein>
    <recommendedName>
        <fullName evidence="1">Thiaminase-2/PQQC domain-containing protein</fullName>
    </recommendedName>
</protein>
<feature type="domain" description="Thiaminase-2/PQQC" evidence="1">
    <location>
        <begin position="68"/>
        <end position="280"/>
    </location>
</feature>
<keyword evidence="3" id="KW-1185">Reference proteome</keyword>
<dbReference type="InterPro" id="IPR016084">
    <property type="entry name" value="Haem_Oase-like_multi-hlx"/>
</dbReference>
<dbReference type="InterPro" id="IPR053261">
    <property type="entry name" value="Polyketide-peptide_reg"/>
</dbReference>
<dbReference type="PANTHER" id="PTHR41813">
    <property type="entry name" value="REGULATOR PAB1642, PUTATIVE (AFU_ORTHOLOGUE AFUA_3G11955)-RELATED"/>
    <property type="match status" value="1"/>
</dbReference>
<accession>A0AAQ3RB72</accession>